<dbReference type="Pfam" id="PF17803">
    <property type="entry name" value="Cadherin_4"/>
    <property type="match status" value="1"/>
</dbReference>
<evidence type="ECO:0000259" key="1">
    <source>
        <dbReference type="Pfam" id="PF17803"/>
    </source>
</evidence>
<gene>
    <name evidence="2" type="ORF">OMW55_07385</name>
</gene>
<keyword evidence="3" id="KW-1185">Reference proteome</keyword>
<dbReference type="Proteomes" id="UP001526246">
    <property type="component" value="Unassembled WGS sequence"/>
</dbReference>
<protein>
    <submittedName>
        <fullName evidence="2">VCBS domain-containing protein</fullName>
    </submittedName>
</protein>
<dbReference type="NCBIfam" id="TIGR01965">
    <property type="entry name" value="VCBS_repeat"/>
    <property type="match status" value="3"/>
</dbReference>
<accession>A0ABT3JF38</accession>
<dbReference type="InterPro" id="IPR010221">
    <property type="entry name" value="VCBS_dom"/>
</dbReference>
<dbReference type="EMBL" id="JAPDOB010000001">
    <property type="protein sequence ID" value="MCW3797624.1"/>
    <property type="molecule type" value="Genomic_DNA"/>
</dbReference>
<dbReference type="InterPro" id="IPR040853">
    <property type="entry name" value="RapA2_cadherin-like"/>
</dbReference>
<evidence type="ECO:0000313" key="3">
    <source>
        <dbReference type="Proteomes" id="UP001526246"/>
    </source>
</evidence>
<dbReference type="Gene3D" id="2.60.40.10">
    <property type="entry name" value="Immunoglobulins"/>
    <property type="match status" value="1"/>
</dbReference>
<feature type="non-terminal residue" evidence="2">
    <location>
        <position position="1"/>
    </location>
</feature>
<feature type="non-terminal residue" evidence="2">
    <location>
        <position position="257"/>
    </location>
</feature>
<feature type="domain" description="RapA2 cadherin-like" evidence="1">
    <location>
        <begin position="150"/>
        <end position="225"/>
    </location>
</feature>
<sequence>ANTDVQHLPAGQTLTDSILVTSEDGTATKTITVTITGTNDVVTVVAADTTALGAVVEDTTSVASGTIAFTDVDLKDGHTSSVAPAPANTTSLGSLVLGAVNEAAGAAGGTVGWTYTINDAAAQYLAAGEVVTETYVVTLDDGHGSTTTQNVTVTITGTNDVAVIGNPTVASVTEDVAVTNGNLVASGSISISDADHDQSSFQTTVAGAQGNLGTLTLAANGSYTYSVANSATQYLQANETKIDTFTVTALDGTTKQV</sequence>
<name>A0ABT3JF38_9SPHN</name>
<evidence type="ECO:0000313" key="2">
    <source>
        <dbReference type="EMBL" id="MCW3797624.1"/>
    </source>
</evidence>
<proteinExistence type="predicted"/>
<reference evidence="2 3" key="1">
    <citation type="submission" date="2022-10" db="EMBL/GenBank/DDBJ databases">
        <title>Sphingomonas sp.</title>
        <authorList>
            <person name="Jin C."/>
        </authorList>
    </citation>
    <scope>NUCLEOTIDE SEQUENCE [LARGE SCALE GENOMIC DNA]</scope>
    <source>
        <strain evidence="2 3">BN140010</strain>
    </source>
</reference>
<comment type="caution">
    <text evidence="2">The sequence shown here is derived from an EMBL/GenBank/DDBJ whole genome shotgun (WGS) entry which is preliminary data.</text>
</comment>
<dbReference type="InterPro" id="IPR013783">
    <property type="entry name" value="Ig-like_fold"/>
</dbReference>
<organism evidence="2 3">
    <name type="scientific">Sphingomonas arvum</name>
    <dbReference type="NCBI Taxonomy" id="2992113"/>
    <lineage>
        <taxon>Bacteria</taxon>
        <taxon>Pseudomonadati</taxon>
        <taxon>Pseudomonadota</taxon>
        <taxon>Alphaproteobacteria</taxon>
        <taxon>Sphingomonadales</taxon>
        <taxon>Sphingomonadaceae</taxon>
        <taxon>Sphingomonas</taxon>
    </lineage>
</organism>
<dbReference type="RefSeq" id="WP_264882046.1">
    <property type="nucleotide sequence ID" value="NZ_JAPDOB010000001.1"/>
</dbReference>